<protein>
    <submittedName>
        <fullName evidence="3">Uncharacterized protein</fullName>
    </submittedName>
</protein>
<dbReference type="RefSeq" id="WP_021012213.1">
    <property type="nucleotide sequence ID" value="NC_022198.1"/>
</dbReference>
<dbReference type="AlphaFoldDB" id="U3GYJ2"/>
<gene>
    <name evidence="3" type="ORF">CARG_08595</name>
</gene>
<dbReference type="InterPro" id="IPR012640">
    <property type="entry name" value="Membr_lipoprot_lipid_attach_CS"/>
</dbReference>
<proteinExistence type="predicted"/>
<dbReference type="EMBL" id="CP006365">
    <property type="protein sequence ID" value="AGU15818.1"/>
    <property type="molecule type" value="Genomic_DNA"/>
</dbReference>
<name>U3GYJ2_9CORY</name>
<dbReference type="PROSITE" id="PS51257">
    <property type="entry name" value="PROKAR_LIPOPROTEIN"/>
    <property type="match status" value="1"/>
</dbReference>
<dbReference type="GeneID" id="78250771"/>
<dbReference type="PATRIC" id="fig|1348662.3.peg.1694"/>
<dbReference type="KEGG" id="caz:CARG_08595"/>
<dbReference type="HOGENOM" id="CLU_3166905_0_0_11"/>
<accession>U3GYJ2</accession>
<organism evidence="3 4">
    <name type="scientific">Corynebacterium argentoratense DSM 44202</name>
    <dbReference type="NCBI Taxonomy" id="1348662"/>
    <lineage>
        <taxon>Bacteria</taxon>
        <taxon>Bacillati</taxon>
        <taxon>Actinomycetota</taxon>
        <taxon>Actinomycetes</taxon>
        <taxon>Mycobacteriales</taxon>
        <taxon>Corynebacteriaceae</taxon>
        <taxon>Corynebacterium</taxon>
    </lineage>
</organism>
<dbReference type="STRING" id="1348662.CARG_08595"/>
<keyword evidence="4" id="KW-1185">Reference proteome</keyword>
<keyword evidence="1 2" id="KW-0732">Signal</keyword>
<feature type="signal peptide" evidence="2">
    <location>
        <begin position="1"/>
        <end position="21"/>
    </location>
</feature>
<sequence length="47" mass="4791">MKKLLLAIPLAATLAACSSTATDPAAESSTMKDEGTTMTTVTKMVMG</sequence>
<feature type="chain" id="PRO_5004641925" evidence="2">
    <location>
        <begin position="22"/>
        <end position="47"/>
    </location>
</feature>
<evidence type="ECO:0000256" key="1">
    <source>
        <dbReference type="ARBA" id="ARBA00022729"/>
    </source>
</evidence>
<evidence type="ECO:0000313" key="3">
    <source>
        <dbReference type="EMBL" id="AGU15818.1"/>
    </source>
</evidence>
<dbReference type="Pfam" id="PF08139">
    <property type="entry name" value="LPAM_1"/>
    <property type="match status" value="1"/>
</dbReference>
<dbReference type="Proteomes" id="UP000016943">
    <property type="component" value="Chromosome"/>
</dbReference>
<evidence type="ECO:0000256" key="2">
    <source>
        <dbReference type="SAM" id="SignalP"/>
    </source>
</evidence>
<evidence type="ECO:0000313" key="4">
    <source>
        <dbReference type="Proteomes" id="UP000016943"/>
    </source>
</evidence>
<reference evidence="3 4" key="1">
    <citation type="journal article" date="2013" name="Genome Announc.">
        <title>Whole-Genome Sequence of the Clinical Strain Corynebacterium argentoratense DSM 44202, Isolated from a Human Throat Specimen.</title>
        <authorList>
            <person name="Bomholt C."/>
            <person name="Glaub A."/>
            <person name="Gravermann K."/>
            <person name="Albersmeier A."/>
            <person name="Brinkrolf K."/>
            <person name="Ruckert C."/>
            <person name="Tauch A."/>
        </authorList>
    </citation>
    <scope>NUCLEOTIDE SEQUENCE [LARGE SCALE GENOMIC DNA]</scope>
    <source>
        <strain evidence="3">DSM 44202</strain>
    </source>
</reference>